<dbReference type="InterPro" id="IPR027417">
    <property type="entry name" value="P-loop_NTPase"/>
</dbReference>
<dbReference type="SUPFAM" id="SSF52540">
    <property type="entry name" value="P-loop containing nucleoside triphosphate hydrolases"/>
    <property type="match status" value="2"/>
</dbReference>
<dbReference type="Gene3D" id="3.40.50.300">
    <property type="entry name" value="P-loop containing nucleotide triphosphate hydrolases"/>
    <property type="match status" value="2"/>
</dbReference>
<evidence type="ECO:0000313" key="4">
    <source>
        <dbReference type="Proteomes" id="UP000234530"/>
    </source>
</evidence>
<name>A0A2H5F5N6_9RHOB</name>
<dbReference type="Pfam" id="PF04851">
    <property type="entry name" value="ResIII"/>
    <property type="match status" value="1"/>
</dbReference>
<keyword evidence="3" id="KW-0614">Plasmid</keyword>
<dbReference type="InterPro" id="IPR029464">
    <property type="entry name" value="HSDR_N"/>
</dbReference>
<accession>A0A2H5F5N6</accession>
<dbReference type="AlphaFoldDB" id="A0A2H5F5N6"/>
<feature type="domain" description="Helicase ATP-binding" evidence="2">
    <location>
        <begin position="213"/>
        <end position="369"/>
    </location>
</feature>
<dbReference type="EMBL" id="CP025432">
    <property type="protein sequence ID" value="AUH66862.1"/>
    <property type="molecule type" value="Genomic_DNA"/>
</dbReference>
<dbReference type="PROSITE" id="PS51192">
    <property type="entry name" value="HELICASE_ATP_BIND_1"/>
    <property type="match status" value="1"/>
</dbReference>
<dbReference type="Gene3D" id="3.90.1570.30">
    <property type="match status" value="1"/>
</dbReference>
<feature type="region of interest" description="Disordered" evidence="1">
    <location>
        <begin position="644"/>
        <end position="673"/>
    </location>
</feature>
<gene>
    <name evidence="3" type="ORF">CX676_21460</name>
</gene>
<evidence type="ECO:0000313" key="3">
    <source>
        <dbReference type="EMBL" id="AUH66862.1"/>
    </source>
</evidence>
<keyword evidence="4" id="KW-1185">Reference proteome</keyword>
<dbReference type="GO" id="GO:0016787">
    <property type="term" value="F:hydrolase activity"/>
    <property type="evidence" value="ECO:0007669"/>
    <property type="project" value="InterPro"/>
</dbReference>
<dbReference type="Pfam" id="PF13588">
    <property type="entry name" value="HSDR_N_2"/>
    <property type="match status" value="1"/>
</dbReference>
<evidence type="ECO:0000259" key="2">
    <source>
        <dbReference type="PROSITE" id="PS51192"/>
    </source>
</evidence>
<keyword evidence="3" id="KW-0378">Hydrolase</keyword>
<dbReference type="InterPro" id="IPR050742">
    <property type="entry name" value="Helicase_Restrict-Modif_Enz"/>
</dbReference>
<dbReference type="InterPro" id="IPR014001">
    <property type="entry name" value="Helicase_ATP-bd"/>
</dbReference>
<dbReference type="KEGG" id="pzh:CX676_21460"/>
<proteinExistence type="predicted"/>
<evidence type="ECO:0000256" key="1">
    <source>
        <dbReference type="SAM" id="MobiDB-lite"/>
    </source>
</evidence>
<dbReference type="GO" id="GO:0005524">
    <property type="term" value="F:ATP binding"/>
    <property type="evidence" value="ECO:0007669"/>
    <property type="project" value="InterPro"/>
</dbReference>
<dbReference type="CDD" id="cd18032">
    <property type="entry name" value="DEXHc_RE_I_III_res"/>
    <property type="match status" value="1"/>
</dbReference>
<dbReference type="PANTHER" id="PTHR47396:SF1">
    <property type="entry name" value="ATP-DEPENDENT HELICASE IRC3-RELATED"/>
    <property type="match status" value="1"/>
</dbReference>
<dbReference type="PANTHER" id="PTHR47396">
    <property type="entry name" value="TYPE I RESTRICTION ENZYME ECOKI R PROTEIN"/>
    <property type="match status" value="1"/>
</dbReference>
<geneLocation type="plasmid" evidence="4">
    <name>ppz02</name>
</geneLocation>
<dbReference type="GO" id="GO:0004519">
    <property type="term" value="F:endonuclease activity"/>
    <property type="evidence" value="ECO:0007669"/>
    <property type="project" value="UniProtKB-KW"/>
</dbReference>
<sequence length="859" mass="97374">MRCLDLRERRQLAPKEATARIKINRFLEGAGWRFFDDANGRANVVLEPNVKLTAEDLYALGDDLEKAANGFVDFLLLNEQGKPLIILEAKAESKNPLSAKEQARKYARSQNARFVILSNGNIHYLWDLELGNPSVITKFPSPTDIGNHYAFAPDAKRLANEQVGLDYIALTQMPSYAQEVGWKFEAERTAFIDKAKLRFLRRYQQRAIERVQEDAKKGATRFLFEMATGTGKTLTSAAVIKLFLKTGNARRVLFLVDRLELEAQTDKAFKAYLRNDFTSVIYKEQRDDWRKADIVVTTVQSLLFNDKYRRFFAPTDFDLVISDEAHRSIGGNARAVFEYFIGYKLGLTATPKDYLKHSGGPGTRDPRETERRTMLDTYRTFGCESGEPTFRYSLIDGVKDGFLINPYVVDARTGVTTQLLSDQGFVVTTTDGEGNELEEAFAGRDFEKKFFAEPTNRAFCKTLLEHGLRDPISGEFGKTIAFAVSQNHAAKIVQILNEMADQLWPGRYKSDFAMQVTSHVADAQRMTVNFANNNLGGHSDFADNYRTSRARICVTVGMMTTGYDCPDLLNLALMRPVFSPSDFVQIKGRGTRKHNHTEEMFDPARKAALGAVNKTVFRLFDFFANCEYFEEKFQYDQELKLPTPSAMPLSSGGDDGGGNSTVSGGTGSYEHFDPDDVVSQVETQIGAQGMRIDRELFGRFEDAARADTKLAELVAAQNWEAATRHVIEEIFDKPNEFYTLEKLRNAAGVDRRITVRELIEKAFGFIPGFKSKAELIEDEFQKFLADQKPEEADRIREMRYFFEAYVRDANVRAKIDAGHFADLNVNPTFTTRDLKEVPAPWRKRIPEYIKDYVSLNPFL</sequence>
<feature type="compositionally biased region" description="Gly residues" evidence="1">
    <location>
        <begin position="653"/>
        <end position="667"/>
    </location>
</feature>
<dbReference type="GO" id="GO:0003677">
    <property type="term" value="F:DNA binding"/>
    <property type="evidence" value="ECO:0007669"/>
    <property type="project" value="InterPro"/>
</dbReference>
<dbReference type="OrthoDB" id="9803459at2"/>
<dbReference type="InterPro" id="IPR006935">
    <property type="entry name" value="Helicase/UvrB_N"/>
</dbReference>
<keyword evidence="3" id="KW-0255">Endonuclease</keyword>
<dbReference type="SMART" id="SM00487">
    <property type="entry name" value="DEXDc"/>
    <property type="match status" value="1"/>
</dbReference>
<protein>
    <submittedName>
        <fullName evidence="3">Restriction endonuclease subunit R</fullName>
    </submittedName>
</protein>
<keyword evidence="3" id="KW-0540">Nuclease</keyword>
<dbReference type="Proteomes" id="UP000234530">
    <property type="component" value="Plasmid pPZ02"/>
</dbReference>
<reference evidence="3 4" key="1">
    <citation type="journal article" date="2013" name="Antonie Van Leeuwenhoek">
        <title>Paracoccus zhejiangensis sp. nov., isolated from activated sludge in wastewater-treatment system.</title>
        <authorList>
            <person name="Wu Z.G."/>
            <person name="Zhang D.F."/>
            <person name="Liu Y.L."/>
            <person name="Wang F."/>
            <person name="Jiang X."/>
            <person name="Li C."/>
            <person name="Li S.P."/>
            <person name="Hong Q."/>
            <person name="Li W.J."/>
        </authorList>
    </citation>
    <scope>NUCLEOTIDE SEQUENCE [LARGE SCALE GENOMIC DNA]</scope>
    <source>
        <strain evidence="3 4">J6</strain>
        <plasmid evidence="4">Plasmid ppz02</plasmid>
    </source>
</reference>
<organism evidence="3 4">
    <name type="scientific">Paracoccus zhejiangensis</name>
    <dbReference type="NCBI Taxonomy" id="1077935"/>
    <lineage>
        <taxon>Bacteria</taxon>
        <taxon>Pseudomonadati</taxon>
        <taxon>Pseudomonadota</taxon>
        <taxon>Alphaproteobacteria</taxon>
        <taxon>Rhodobacterales</taxon>
        <taxon>Paracoccaceae</taxon>
        <taxon>Paracoccus</taxon>
    </lineage>
</organism>
<dbReference type="GO" id="GO:0005829">
    <property type="term" value="C:cytosol"/>
    <property type="evidence" value="ECO:0007669"/>
    <property type="project" value="TreeGrafter"/>
</dbReference>